<evidence type="ECO:0000313" key="4">
    <source>
        <dbReference type="Proteomes" id="UP001423409"/>
    </source>
</evidence>
<sequence length="162" mass="17168">MTARTQPAPPQPARTLTAHAPRSSRPAALLAALSLCGLLAPQQAQAAPADFVGTWVNSNVATNGITRINVTRSGSGPLTVQVFGRCHPNDCDWGSAPVLTYGASVSDTNHLTASAVYAKGFSNTTLVMTFTRGRLDVQALTQFTDGSGRQNYASRDAFTRYR</sequence>
<accession>A0ABP9UFK2</accession>
<reference evidence="3 4" key="1">
    <citation type="submission" date="2024-02" db="EMBL/GenBank/DDBJ databases">
        <title>Deinococcus caeni NBRC 101312.</title>
        <authorList>
            <person name="Ichikawa N."/>
            <person name="Katano-Makiyama Y."/>
            <person name="Hidaka K."/>
        </authorList>
    </citation>
    <scope>NUCLEOTIDE SEQUENCE [LARGE SCALE GENOMIC DNA]</scope>
    <source>
        <strain evidence="3 4">NBRC 101312</strain>
    </source>
</reference>
<dbReference type="EMBL" id="BAABQU010000055">
    <property type="protein sequence ID" value="GAA5441519.1"/>
    <property type="molecule type" value="Genomic_DNA"/>
</dbReference>
<dbReference type="Proteomes" id="UP001423409">
    <property type="component" value="Unassembled WGS sequence"/>
</dbReference>
<protein>
    <submittedName>
        <fullName evidence="3">Uncharacterized protein</fullName>
    </submittedName>
</protein>
<organism evidence="3 4">
    <name type="scientific">Deinococcus caeni</name>
    <dbReference type="NCBI Taxonomy" id="569127"/>
    <lineage>
        <taxon>Bacteria</taxon>
        <taxon>Thermotogati</taxon>
        <taxon>Deinococcota</taxon>
        <taxon>Deinococci</taxon>
        <taxon>Deinococcales</taxon>
        <taxon>Deinococcaceae</taxon>
        <taxon>Deinococcus</taxon>
    </lineage>
</organism>
<evidence type="ECO:0000256" key="2">
    <source>
        <dbReference type="SAM" id="SignalP"/>
    </source>
</evidence>
<comment type="caution">
    <text evidence="3">The sequence shown here is derived from an EMBL/GenBank/DDBJ whole genome shotgun (WGS) entry which is preliminary data.</text>
</comment>
<keyword evidence="2" id="KW-0732">Signal</keyword>
<feature type="chain" id="PRO_5047520505" evidence="2">
    <location>
        <begin position="47"/>
        <end position="162"/>
    </location>
</feature>
<feature type="signal peptide" evidence="2">
    <location>
        <begin position="1"/>
        <end position="46"/>
    </location>
</feature>
<feature type="compositionally biased region" description="Low complexity" evidence="1">
    <location>
        <begin position="13"/>
        <end position="22"/>
    </location>
</feature>
<proteinExistence type="predicted"/>
<evidence type="ECO:0000313" key="3">
    <source>
        <dbReference type="EMBL" id="GAA5441519.1"/>
    </source>
</evidence>
<name>A0ABP9UFK2_9DEIO</name>
<evidence type="ECO:0000256" key="1">
    <source>
        <dbReference type="SAM" id="MobiDB-lite"/>
    </source>
</evidence>
<feature type="region of interest" description="Disordered" evidence="1">
    <location>
        <begin position="1"/>
        <end position="22"/>
    </location>
</feature>
<gene>
    <name evidence="3" type="ORF">Dcae01_03056</name>
</gene>
<dbReference type="RefSeq" id="WP_345447010.1">
    <property type="nucleotide sequence ID" value="NZ_BAABQU010000055.1"/>
</dbReference>
<keyword evidence="4" id="KW-1185">Reference proteome</keyword>